<dbReference type="Proteomes" id="UP000298652">
    <property type="component" value="Chromosome 3"/>
</dbReference>
<dbReference type="EMBL" id="CM016554">
    <property type="protein sequence ID" value="TKW29610.1"/>
    <property type="molecule type" value="Genomic_DNA"/>
</dbReference>
<accession>A0A4U6VIX2</accession>
<dbReference type="Gramene" id="TKW29610">
    <property type="protein sequence ID" value="TKW29610"/>
    <property type="gene ID" value="SEVIR_3G407050v2"/>
</dbReference>
<reference evidence="2" key="1">
    <citation type="submission" date="2019-03" db="EMBL/GenBank/DDBJ databases">
        <title>WGS assembly of Setaria viridis.</title>
        <authorList>
            <person name="Huang P."/>
            <person name="Jenkins J."/>
            <person name="Grimwood J."/>
            <person name="Barry K."/>
            <person name="Healey A."/>
            <person name="Mamidi S."/>
            <person name="Sreedasyam A."/>
            <person name="Shu S."/>
            <person name="Feldman M."/>
            <person name="Wu J."/>
            <person name="Yu Y."/>
            <person name="Chen C."/>
            <person name="Johnson J."/>
            <person name="Rokhsar D."/>
            <person name="Baxter I."/>
            <person name="Schmutz J."/>
            <person name="Brutnell T."/>
            <person name="Kellogg E."/>
        </authorList>
    </citation>
    <scope>NUCLEOTIDE SEQUENCE [LARGE SCALE GENOMIC DNA]</scope>
</reference>
<evidence type="ECO:0000256" key="1">
    <source>
        <dbReference type="SAM" id="MobiDB-lite"/>
    </source>
</evidence>
<organism evidence="2 3">
    <name type="scientific">Setaria viridis</name>
    <name type="common">Green bristlegrass</name>
    <name type="synonym">Setaria italica subsp. viridis</name>
    <dbReference type="NCBI Taxonomy" id="4556"/>
    <lineage>
        <taxon>Eukaryota</taxon>
        <taxon>Viridiplantae</taxon>
        <taxon>Streptophyta</taxon>
        <taxon>Embryophyta</taxon>
        <taxon>Tracheophyta</taxon>
        <taxon>Spermatophyta</taxon>
        <taxon>Magnoliopsida</taxon>
        <taxon>Liliopsida</taxon>
        <taxon>Poales</taxon>
        <taxon>Poaceae</taxon>
        <taxon>PACMAD clade</taxon>
        <taxon>Panicoideae</taxon>
        <taxon>Panicodae</taxon>
        <taxon>Paniceae</taxon>
        <taxon>Cenchrinae</taxon>
        <taxon>Setaria</taxon>
    </lineage>
</organism>
<evidence type="ECO:0000313" key="2">
    <source>
        <dbReference type="EMBL" id="TKW29610.1"/>
    </source>
</evidence>
<gene>
    <name evidence="2" type="ORF">SEVIR_3G407050v2</name>
</gene>
<dbReference type="AlphaFoldDB" id="A0A4U6VIX2"/>
<protein>
    <submittedName>
        <fullName evidence="2">Uncharacterized protein</fullName>
    </submittedName>
</protein>
<feature type="compositionally biased region" description="Polar residues" evidence="1">
    <location>
        <begin position="58"/>
        <end position="74"/>
    </location>
</feature>
<name>A0A4U6VIX2_SETVI</name>
<proteinExistence type="predicted"/>
<sequence>MQVSKFYVTDTWTHAPYVHQAIPAREGRDISADEGIRDEKGQVNEAVQAYGTGGGTKLGSSARNDAGWTRTTPSPLRIPPRYRSRPWCMVQICCKTGRR</sequence>
<feature type="region of interest" description="Disordered" evidence="1">
    <location>
        <begin position="50"/>
        <end position="76"/>
    </location>
</feature>
<evidence type="ECO:0000313" key="3">
    <source>
        <dbReference type="Proteomes" id="UP000298652"/>
    </source>
</evidence>
<keyword evidence="3" id="KW-1185">Reference proteome</keyword>